<name>A0ABV2QL54_9MICO</name>
<organism evidence="2 3">
    <name type="scientific">Conyzicola nivalis</name>
    <dbReference type="NCBI Taxonomy" id="1477021"/>
    <lineage>
        <taxon>Bacteria</taxon>
        <taxon>Bacillati</taxon>
        <taxon>Actinomycetota</taxon>
        <taxon>Actinomycetes</taxon>
        <taxon>Micrococcales</taxon>
        <taxon>Microbacteriaceae</taxon>
        <taxon>Conyzicola</taxon>
    </lineage>
</organism>
<evidence type="ECO:0000313" key="2">
    <source>
        <dbReference type="EMBL" id="MET4581780.1"/>
    </source>
</evidence>
<evidence type="ECO:0000313" key="3">
    <source>
        <dbReference type="Proteomes" id="UP001549257"/>
    </source>
</evidence>
<feature type="compositionally biased region" description="Basic and acidic residues" evidence="1">
    <location>
        <begin position="1"/>
        <end position="24"/>
    </location>
</feature>
<dbReference type="Proteomes" id="UP001549257">
    <property type="component" value="Unassembled WGS sequence"/>
</dbReference>
<protein>
    <submittedName>
        <fullName evidence="2">Uncharacterized protein</fullName>
    </submittedName>
</protein>
<proteinExistence type="predicted"/>
<gene>
    <name evidence="2" type="ORF">ABIE21_001270</name>
</gene>
<reference evidence="2 3" key="1">
    <citation type="submission" date="2024-06" db="EMBL/GenBank/DDBJ databases">
        <title>Sorghum-associated microbial communities from plants grown in Nebraska, USA.</title>
        <authorList>
            <person name="Schachtman D."/>
        </authorList>
    </citation>
    <scope>NUCLEOTIDE SEQUENCE [LARGE SCALE GENOMIC DNA]</scope>
    <source>
        <strain evidence="2 3">2857</strain>
    </source>
</reference>
<evidence type="ECO:0000256" key="1">
    <source>
        <dbReference type="SAM" id="MobiDB-lite"/>
    </source>
</evidence>
<sequence length="94" mass="10459">MLEAEEFKQSDETHGARAGGERRPHVVVPMSGVERRSISYADADGWRCFYPLTRGHLSAAEARAVLRRERGMPEETAEEAAAAEFVLVVGPERF</sequence>
<comment type="caution">
    <text evidence="2">The sequence shown here is derived from an EMBL/GenBank/DDBJ whole genome shotgun (WGS) entry which is preliminary data.</text>
</comment>
<dbReference type="EMBL" id="JBEPSJ010000001">
    <property type="protein sequence ID" value="MET4581780.1"/>
    <property type="molecule type" value="Genomic_DNA"/>
</dbReference>
<accession>A0ABV2QL54</accession>
<feature type="region of interest" description="Disordered" evidence="1">
    <location>
        <begin position="1"/>
        <end position="28"/>
    </location>
</feature>
<keyword evidence="3" id="KW-1185">Reference proteome</keyword>